<proteinExistence type="predicted"/>
<accession>W0EA73</accession>
<organism evidence="1 2">
    <name type="scientific">Desulfitobacterium metallireducens DSM 15288</name>
    <dbReference type="NCBI Taxonomy" id="871968"/>
    <lineage>
        <taxon>Bacteria</taxon>
        <taxon>Bacillati</taxon>
        <taxon>Bacillota</taxon>
        <taxon>Clostridia</taxon>
        <taxon>Eubacteriales</taxon>
        <taxon>Desulfitobacteriaceae</taxon>
        <taxon>Desulfitobacterium</taxon>
    </lineage>
</organism>
<dbReference type="HOGENOM" id="CLU_138593_1_0_9"/>
<dbReference type="Pfam" id="PF11756">
    <property type="entry name" value="YgbA_NO"/>
    <property type="match status" value="1"/>
</dbReference>
<dbReference type="OrthoDB" id="164329at2"/>
<sequence>MNKMSRIEREKQTVGLLIKLYCHDKHHPHEELCRDCQILFDYAQQRLDHCKFGEDKTVCGDCTVHCYKIEMREKIISIMRYSGPRILFHHPIVAIQHLIDKKAHPPKKNN</sequence>
<evidence type="ECO:0000313" key="2">
    <source>
        <dbReference type="Proteomes" id="UP000010847"/>
    </source>
</evidence>
<dbReference type="AlphaFoldDB" id="W0EA73"/>
<evidence type="ECO:0000313" key="1">
    <source>
        <dbReference type="EMBL" id="AHF05961.1"/>
    </source>
</evidence>
<reference evidence="1 2" key="1">
    <citation type="submission" date="2013-12" db="EMBL/GenBank/DDBJ databases">
        <authorList>
            <consortium name="DOE Joint Genome Institute"/>
            <person name="Smidt H."/>
            <person name="Huntemann M."/>
            <person name="Han J."/>
            <person name="Chen A."/>
            <person name="Kyrpides N."/>
            <person name="Mavromatis K."/>
            <person name="Markowitz V."/>
            <person name="Palaniappan K."/>
            <person name="Ivanova N."/>
            <person name="Schaumberg A."/>
            <person name="Pati A."/>
            <person name="Liolios K."/>
            <person name="Nordberg H.P."/>
            <person name="Cantor M.N."/>
            <person name="Hua S.X."/>
            <person name="Woyke T."/>
        </authorList>
    </citation>
    <scope>NUCLEOTIDE SEQUENCE [LARGE SCALE GENOMIC DNA]</scope>
    <source>
        <strain evidence="2">DSM 15288</strain>
    </source>
</reference>
<dbReference type="RefSeq" id="WP_006716413.1">
    <property type="nucleotide sequence ID" value="NZ_CP007032.1"/>
</dbReference>
<dbReference type="Proteomes" id="UP000010847">
    <property type="component" value="Chromosome"/>
</dbReference>
<dbReference type="InterPro" id="IPR020483">
    <property type="entry name" value="Uncharacterised_YgbA"/>
</dbReference>
<dbReference type="EMBL" id="CP007032">
    <property type="protein sequence ID" value="AHF05961.1"/>
    <property type="molecule type" value="Genomic_DNA"/>
</dbReference>
<dbReference type="NCBIfam" id="NF007714">
    <property type="entry name" value="PRK10410.1-2"/>
    <property type="match status" value="1"/>
</dbReference>
<keyword evidence="2" id="KW-1185">Reference proteome</keyword>
<gene>
    <name evidence="1" type="ORF">DESME_01855</name>
</gene>
<dbReference type="eggNOG" id="ENOG5032ZJK">
    <property type="taxonomic scope" value="Bacteria"/>
</dbReference>
<dbReference type="KEGG" id="dmt:DESME_01855"/>
<name>W0EA73_9FIRM</name>
<protein>
    <submittedName>
        <fullName evidence="1">Nitrous oxide-stimulated promoter</fullName>
    </submittedName>
</protein>